<name>A0A077WRW1_9FUNG</name>
<sequence length="204" mass="22597">MSDSSVIPSGFKEYKGKAPFDIDSDDKELWLIRVPSNVSVEQLSSMKIQVPSEKNQTKSLGKLDLGDEGTFGLYQVPNEDQDTGISGQEMSGFTVMLPTKDGKLKIASKEVKHKLILDEQVVIPDSTQVAKEILSRPVEPRPQPDGLKMRFKPYGFDTGASITTTTTKAKTSNKGAENNKEEKKRKRSTEESKEKKKKSKKSSA</sequence>
<dbReference type="Pfam" id="PF08208">
    <property type="entry name" value="RNA_polI_A34"/>
    <property type="match status" value="1"/>
</dbReference>
<dbReference type="PANTHER" id="PTHR28155:SF1">
    <property type="entry name" value="DNA-DIRECTED RNA POLYMERASE I SUBUNIT RPA34.5-DOMAIN-CONTAINING PROTEIN"/>
    <property type="match status" value="1"/>
</dbReference>
<accession>A0A077WRW1</accession>
<dbReference type="Gene3D" id="6.20.250.70">
    <property type="match status" value="1"/>
</dbReference>
<dbReference type="InterPro" id="IPR013240">
    <property type="entry name" value="DNA-dir_RNA_pol1_su_RPA34"/>
</dbReference>
<gene>
    <name evidence="2" type="ORF">LRAMOSA10772</name>
</gene>
<dbReference type="EMBL" id="LK023331">
    <property type="protein sequence ID" value="CDS09412.1"/>
    <property type="molecule type" value="Genomic_DNA"/>
</dbReference>
<reference evidence="2" key="1">
    <citation type="journal article" date="2014" name="Genome Announc.">
        <title>De novo whole-genome sequence and genome annotation of Lichtheimia ramosa.</title>
        <authorList>
            <person name="Linde J."/>
            <person name="Schwartze V."/>
            <person name="Binder U."/>
            <person name="Lass-Florl C."/>
            <person name="Voigt K."/>
            <person name="Horn F."/>
        </authorList>
    </citation>
    <scope>NUCLEOTIDE SEQUENCE</scope>
    <source>
        <strain evidence="2">JMRC FSU:6197</strain>
    </source>
</reference>
<feature type="compositionally biased region" description="Low complexity" evidence="1">
    <location>
        <begin position="158"/>
        <end position="176"/>
    </location>
</feature>
<protein>
    <recommendedName>
        <fullName evidence="3">DNA-directed RNA polymerase I subunit RPA34.5</fullName>
    </recommendedName>
</protein>
<evidence type="ECO:0000256" key="1">
    <source>
        <dbReference type="SAM" id="MobiDB-lite"/>
    </source>
</evidence>
<dbReference type="GO" id="GO:0006360">
    <property type="term" value="P:transcription by RNA polymerase I"/>
    <property type="evidence" value="ECO:0007669"/>
    <property type="project" value="InterPro"/>
</dbReference>
<dbReference type="InterPro" id="IPR053263">
    <property type="entry name" value="Euk_RPA34_RNAP_subunit"/>
</dbReference>
<feature type="compositionally biased region" description="Basic residues" evidence="1">
    <location>
        <begin position="195"/>
        <end position="204"/>
    </location>
</feature>
<evidence type="ECO:0000313" key="2">
    <source>
        <dbReference type="EMBL" id="CDS09412.1"/>
    </source>
</evidence>
<dbReference type="OrthoDB" id="76224at2759"/>
<dbReference type="AlphaFoldDB" id="A0A077WRW1"/>
<organism evidence="2">
    <name type="scientific">Lichtheimia ramosa</name>
    <dbReference type="NCBI Taxonomy" id="688394"/>
    <lineage>
        <taxon>Eukaryota</taxon>
        <taxon>Fungi</taxon>
        <taxon>Fungi incertae sedis</taxon>
        <taxon>Mucoromycota</taxon>
        <taxon>Mucoromycotina</taxon>
        <taxon>Mucoromycetes</taxon>
        <taxon>Mucorales</taxon>
        <taxon>Lichtheimiaceae</taxon>
        <taxon>Lichtheimia</taxon>
    </lineage>
</organism>
<feature type="compositionally biased region" description="Basic and acidic residues" evidence="1">
    <location>
        <begin position="177"/>
        <end position="194"/>
    </location>
</feature>
<proteinExistence type="predicted"/>
<dbReference type="PANTHER" id="PTHR28155">
    <property type="entry name" value="ACR243WP"/>
    <property type="match status" value="1"/>
</dbReference>
<feature type="region of interest" description="Disordered" evidence="1">
    <location>
        <begin position="133"/>
        <end position="204"/>
    </location>
</feature>
<evidence type="ECO:0008006" key="3">
    <source>
        <dbReference type="Google" id="ProtNLM"/>
    </source>
</evidence>